<reference evidence="1" key="3">
    <citation type="submission" date="2025-08" db="UniProtKB">
        <authorList>
            <consortium name="Ensembl"/>
        </authorList>
    </citation>
    <scope>IDENTIFICATION</scope>
</reference>
<reference evidence="2" key="1">
    <citation type="journal article" date="2002" name="Science">
        <title>The draft genome of Ciona intestinalis: insights into chordate and vertebrate origins.</title>
        <authorList>
            <person name="Dehal P."/>
            <person name="Satou Y."/>
            <person name="Campbell R.K."/>
            <person name="Chapman J."/>
            <person name="Degnan B."/>
            <person name="De Tomaso A."/>
            <person name="Davidson B."/>
            <person name="Di Gregorio A."/>
            <person name="Gelpke M."/>
            <person name="Goodstein D.M."/>
            <person name="Harafuji N."/>
            <person name="Hastings K.E."/>
            <person name="Ho I."/>
            <person name="Hotta K."/>
            <person name="Huang W."/>
            <person name="Kawashima T."/>
            <person name="Lemaire P."/>
            <person name="Martinez D."/>
            <person name="Meinertzhagen I.A."/>
            <person name="Necula S."/>
            <person name="Nonaka M."/>
            <person name="Putnam N."/>
            <person name="Rash S."/>
            <person name="Saiga H."/>
            <person name="Satake M."/>
            <person name="Terry A."/>
            <person name="Yamada L."/>
            <person name="Wang H.G."/>
            <person name="Awazu S."/>
            <person name="Azumi K."/>
            <person name="Boore J."/>
            <person name="Branno M."/>
            <person name="Chin-Bow S."/>
            <person name="DeSantis R."/>
            <person name="Doyle S."/>
            <person name="Francino P."/>
            <person name="Keys D.N."/>
            <person name="Haga S."/>
            <person name="Hayashi H."/>
            <person name="Hino K."/>
            <person name="Imai K.S."/>
            <person name="Inaba K."/>
            <person name="Kano S."/>
            <person name="Kobayashi K."/>
            <person name="Kobayashi M."/>
            <person name="Lee B.I."/>
            <person name="Makabe K.W."/>
            <person name="Manohar C."/>
            <person name="Matassi G."/>
            <person name="Medina M."/>
            <person name="Mochizuki Y."/>
            <person name="Mount S."/>
            <person name="Morishita T."/>
            <person name="Miura S."/>
            <person name="Nakayama A."/>
            <person name="Nishizaka S."/>
            <person name="Nomoto H."/>
            <person name="Ohta F."/>
            <person name="Oishi K."/>
            <person name="Rigoutsos I."/>
            <person name="Sano M."/>
            <person name="Sasaki A."/>
            <person name="Sasakura Y."/>
            <person name="Shoguchi E."/>
            <person name="Shin-i T."/>
            <person name="Spagnuolo A."/>
            <person name="Stainier D."/>
            <person name="Suzuki M.M."/>
            <person name="Tassy O."/>
            <person name="Takatori N."/>
            <person name="Tokuoka M."/>
            <person name="Yagi K."/>
            <person name="Yoshizaki F."/>
            <person name="Wada S."/>
            <person name="Zhang C."/>
            <person name="Hyatt P.D."/>
            <person name="Larimer F."/>
            <person name="Detter C."/>
            <person name="Doggett N."/>
            <person name="Glavina T."/>
            <person name="Hawkins T."/>
            <person name="Richardson P."/>
            <person name="Lucas S."/>
            <person name="Kohara Y."/>
            <person name="Levine M."/>
            <person name="Satoh N."/>
            <person name="Rokhsar D.S."/>
        </authorList>
    </citation>
    <scope>NUCLEOTIDE SEQUENCE [LARGE SCALE GENOMIC DNA]</scope>
</reference>
<name>H2XUX9_CIOIN</name>
<proteinExistence type="predicted"/>
<dbReference type="EMBL" id="EAAA01000693">
    <property type="status" value="NOT_ANNOTATED_CDS"/>
    <property type="molecule type" value="Genomic_DNA"/>
</dbReference>
<dbReference type="HOGENOM" id="CLU_3406246_0_0_1"/>
<evidence type="ECO:0000313" key="1">
    <source>
        <dbReference type="Ensembl" id="ENSCINP00000033463.1"/>
    </source>
</evidence>
<accession>H2XUX9</accession>
<dbReference type="Proteomes" id="UP000008144">
    <property type="component" value="Chromosome 11"/>
</dbReference>
<dbReference type="InParanoid" id="H2XUX9"/>
<dbReference type="Ensembl" id="ENSCINT00000036923.1">
    <property type="protein sequence ID" value="ENSCINP00000033463.1"/>
    <property type="gene ID" value="ENSCING00000021848.1"/>
</dbReference>
<organism evidence="1 2">
    <name type="scientific">Ciona intestinalis</name>
    <name type="common">Transparent sea squirt</name>
    <name type="synonym">Ascidia intestinalis</name>
    <dbReference type="NCBI Taxonomy" id="7719"/>
    <lineage>
        <taxon>Eukaryota</taxon>
        <taxon>Metazoa</taxon>
        <taxon>Chordata</taxon>
        <taxon>Tunicata</taxon>
        <taxon>Ascidiacea</taxon>
        <taxon>Phlebobranchia</taxon>
        <taxon>Cionidae</taxon>
        <taxon>Ciona</taxon>
    </lineage>
</organism>
<sequence length="30" mass="3332">MSILSPGLNEKENCRKIDTVTKNNSMFASC</sequence>
<protein>
    <submittedName>
        <fullName evidence="1">Uncharacterized protein</fullName>
    </submittedName>
</protein>
<reference evidence="1" key="4">
    <citation type="submission" date="2025-09" db="UniProtKB">
        <authorList>
            <consortium name="Ensembl"/>
        </authorList>
    </citation>
    <scope>IDENTIFICATION</scope>
</reference>
<keyword evidence="2" id="KW-1185">Reference proteome</keyword>
<reference evidence="1" key="2">
    <citation type="journal article" date="2008" name="Genome Biol.">
        <title>Improved genome assembly and evidence-based global gene model set for the chordate Ciona intestinalis: new insight into intron and operon populations.</title>
        <authorList>
            <person name="Satou Y."/>
            <person name="Mineta K."/>
            <person name="Ogasawara M."/>
            <person name="Sasakura Y."/>
            <person name="Shoguchi E."/>
            <person name="Ueno K."/>
            <person name="Yamada L."/>
            <person name="Matsumoto J."/>
            <person name="Wasserscheid J."/>
            <person name="Dewar K."/>
            <person name="Wiley G.B."/>
            <person name="Macmil S.L."/>
            <person name="Roe B.A."/>
            <person name="Zeller R.W."/>
            <person name="Hastings K.E."/>
            <person name="Lemaire P."/>
            <person name="Lindquist E."/>
            <person name="Endo T."/>
            <person name="Hotta K."/>
            <person name="Inaba K."/>
        </authorList>
    </citation>
    <scope>NUCLEOTIDE SEQUENCE [LARGE SCALE GENOMIC DNA]</scope>
    <source>
        <strain evidence="1">wild type</strain>
    </source>
</reference>
<evidence type="ECO:0000313" key="2">
    <source>
        <dbReference type="Proteomes" id="UP000008144"/>
    </source>
</evidence>
<dbReference type="AlphaFoldDB" id="H2XUX9"/>